<dbReference type="EMBL" id="JYDI01000002">
    <property type="protein sequence ID" value="KRY61118.1"/>
    <property type="molecule type" value="Genomic_DNA"/>
</dbReference>
<dbReference type="AlphaFoldDB" id="A0A0V1DHP2"/>
<gene>
    <name evidence="2" type="ORF">T03_7198</name>
</gene>
<dbReference type="Proteomes" id="UP000054653">
    <property type="component" value="Unassembled WGS sequence"/>
</dbReference>
<name>A0A0V1DHP2_TRIBR</name>
<keyword evidence="3" id="KW-1185">Reference proteome</keyword>
<protein>
    <submittedName>
        <fullName evidence="2">Uncharacterized protein</fullName>
    </submittedName>
</protein>
<keyword evidence="1" id="KW-0812">Transmembrane</keyword>
<feature type="non-terminal residue" evidence="2">
    <location>
        <position position="1"/>
    </location>
</feature>
<evidence type="ECO:0000313" key="2">
    <source>
        <dbReference type="EMBL" id="KRY61118.1"/>
    </source>
</evidence>
<keyword evidence="1" id="KW-0472">Membrane</keyword>
<evidence type="ECO:0000313" key="3">
    <source>
        <dbReference type="Proteomes" id="UP000054653"/>
    </source>
</evidence>
<feature type="transmembrane region" description="Helical" evidence="1">
    <location>
        <begin position="39"/>
        <end position="63"/>
    </location>
</feature>
<comment type="caution">
    <text evidence="2">The sequence shown here is derived from an EMBL/GenBank/DDBJ whole genome shotgun (WGS) entry which is preliminary data.</text>
</comment>
<keyword evidence="1" id="KW-1133">Transmembrane helix</keyword>
<sequence>LTLFLEKNRIFENFEMSWAIDCCFHVLDEKCFFSILKSFFGYVIVAPINGFKLNIIISMLTFLEIFFQINQILYTNHCHDLETNATKEWHVGNIIPLLKVEMKVK</sequence>
<dbReference type="OrthoDB" id="10454759at2759"/>
<proteinExistence type="predicted"/>
<accession>A0A0V1DHP2</accession>
<organism evidence="2 3">
    <name type="scientific">Trichinella britovi</name>
    <name type="common">Parasitic roundworm</name>
    <dbReference type="NCBI Taxonomy" id="45882"/>
    <lineage>
        <taxon>Eukaryota</taxon>
        <taxon>Metazoa</taxon>
        <taxon>Ecdysozoa</taxon>
        <taxon>Nematoda</taxon>
        <taxon>Enoplea</taxon>
        <taxon>Dorylaimia</taxon>
        <taxon>Trichinellida</taxon>
        <taxon>Trichinellidae</taxon>
        <taxon>Trichinella</taxon>
    </lineage>
</organism>
<evidence type="ECO:0000256" key="1">
    <source>
        <dbReference type="SAM" id="Phobius"/>
    </source>
</evidence>
<reference evidence="2 3" key="1">
    <citation type="submission" date="2015-01" db="EMBL/GenBank/DDBJ databases">
        <title>Evolution of Trichinella species and genotypes.</title>
        <authorList>
            <person name="Korhonen P.K."/>
            <person name="Edoardo P."/>
            <person name="Giuseppe L.R."/>
            <person name="Gasser R.B."/>
        </authorList>
    </citation>
    <scope>NUCLEOTIDE SEQUENCE [LARGE SCALE GENOMIC DNA]</scope>
    <source>
        <strain evidence="2">ISS120</strain>
    </source>
</reference>